<keyword evidence="8 12" id="KW-0378">Hydrolase</keyword>
<dbReference type="InterPro" id="IPR010023">
    <property type="entry name" value="KdsC_fam"/>
</dbReference>
<comment type="similarity">
    <text evidence="3">Belongs to the KdsC family.</text>
</comment>
<keyword evidence="13" id="KW-1185">Reference proteome</keyword>
<proteinExistence type="inferred from homology"/>
<dbReference type="AlphaFoldDB" id="A0AAE9XUA0"/>
<dbReference type="KEGG" id="gso:PH603_04935"/>
<dbReference type="SFLD" id="SFLDG01138">
    <property type="entry name" value="C1.6.2:_Deoxy-d-mannose-octulo"/>
    <property type="match status" value="1"/>
</dbReference>
<keyword evidence="7 11" id="KW-0479">Metal-binding</keyword>
<dbReference type="Pfam" id="PF08282">
    <property type="entry name" value="Hydrolase_3"/>
    <property type="match status" value="1"/>
</dbReference>
<evidence type="ECO:0000256" key="10">
    <source>
        <dbReference type="ARBA" id="ARBA00031051"/>
    </source>
</evidence>
<reference evidence="12" key="1">
    <citation type="submission" date="2023-01" db="EMBL/GenBank/DDBJ databases">
        <title>The genome sequence of Kordiimonadaceae bacterium 6D33.</title>
        <authorList>
            <person name="Liu Y."/>
        </authorList>
    </citation>
    <scope>NUCLEOTIDE SEQUENCE</scope>
    <source>
        <strain evidence="12">6D33</strain>
    </source>
</reference>
<evidence type="ECO:0000256" key="1">
    <source>
        <dbReference type="ARBA" id="ARBA00000898"/>
    </source>
</evidence>
<dbReference type="PANTHER" id="PTHR21485">
    <property type="entry name" value="HAD SUPERFAMILY MEMBERS CMAS AND KDSC"/>
    <property type="match status" value="1"/>
</dbReference>
<dbReference type="EMBL" id="CP116805">
    <property type="protein sequence ID" value="WCL55101.1"/>
    <property type="molecule type" value="Genomic_DNA"/>
</dbReference>
<keyword evidence="9 11" id="KW-0460">Magnesium</keyword>
<dbReference type="GO" id="GO:0019143">
    <property type="term" value="F:3-deoxy-manno-octulosonate-8-phosphatase activity"/>
    <property type="evidence" value="ECO:0007669"/>
    <property type="project" value="UniProtKB-EC"/>
</dbReference>
<dbReference type="InterPro" id="IPR023214">
    <property type="entry name" value="HAD_sf"/>
</dbReference>
<sequence length="167" mass="17453">MVKLFVLDVDGVLTDGTLHYSADGEIIKVFHVEDGLGLKLLAKLGIEVAVISGRRSAALERRLDDLGIRRRRLKASDKVAALGDICADTGVTLADCAFMGDDLVDLAVMKAVKLAIAPANAVPEVKAIAHHITQRCGGQGAARDACEYLAGLAGTSLAALFDGKATN</sequence>
<dbReference type="FunFam" id="3.40.50.1000:FF:000029">
    <property type="entry name" value="3-deoxy-D-manno-octulosonate 8-phosphate phosphatase KdsC"/>
    <property type="match status" value="1"/>
</dbReference>
<dbReference type="PANTHER" id="PTHR21485:SF3">
    <property type="entry name" value="N-ACYLNEURAMINATE CYTIDYLYLTRANSFERASE"/>
    <property type="match status" value="1"/>
</dbReference>
<feature type="binding site" evidence="11">
    <location>
        <position position="101"/>
    </location>
    <ligand>
        <name>Mg(2+)</name>
        <dbReference type="ChEBI" id="CHEBI:18420"/>
    </ligand>
</feature>
<feature type="binding site" evidence="11">
    <location>
        <position position="10"/>
    </location>
    <ligand>
        <name>substrate</name>
    </ligand>
</feature>
<dbReference type="InterPro" id="IPR050793">
    <property type="entry name" value="CMP-NeuNAc_synthase"/>
</dbReference>
<dbReference type="SUPFAM" id="SSF56784">
    <property type="entry name" value="HAD-like"/>
    <property type="match status" value="1"/>
</dbReference>
<dbReference type="EC" id="3.1.3.45" evidence="5"/>
<evidence type="ECO:0000256" key="6">
    <source>
        <dbReference type="ARBA" id="ARBA00020092"/>
    </source>
</evidence>
<evidence type="ECO:0000313" key="13">
    <source>
        <dbReference type="Proteomes" id="UP001217500"/>
    </source>
</evidence>
<name>A0AAE9XUA0_9PROT</name>
<evidence type="ECO:0000256" key="2">
    <source>
        <dbReference type="ARBA" id="ARBA00001946"/>
    </source>
</evidence>
<dbReference type="PIRSF" id="PIRSF006118">
    <property type="entry name" value="KDO8-P_Ptase"/>
    <property type="match status" value="1"/>
</dbReference>
<protein>
    <recommendedName>
        <fullName evidence="6">3-deoxy-D-manno-octulosonate 8-phosphate phosphatase KdsC</fullName>
        <ecNumber evidence="5">3.1.3.45</ecNumber>
    </recommendedName>
    <alternativeName>
        <fullName evidence="10">KDO 8-P phosphatase</fullName>
    </alternativeName>
</protein>
<evidence type="ECO:0000256" key="4">
    <source>
        <dbReference type="ARBA" id="ARBA00011881"/>
    </source>
</evidence>
<evidence type="ECO:0000256" key="3">
    <source>
        <dbReference type="ARBA" id="ARBA00005893"/>
    </source>
</evidence>
<evidence type="ECO:0000256" key="7">
    <source>
        <dbReference type="ARBA" id="ARBA00022723"/>
    </source>
</evidence>
<dbReference type="InterPro" id="IPR036412">
    <property type="entry name" value="HAD-like_sf"/>
</dbReference>
<comment type="subunit">
    <text evidence="4">Homotetramer.</text>
</comment>
<evidence type="ECO:0000256" key="11">
    <source>
        <dbReference type="PIRSR" id="PIRSR006118-2"/>
    </source>
</evidence>
<dbReference type="Proteomes" id="UP001217500">
    <property type="component" value="Chromosome"/>
</dbReference>
<feature type="binding site" evidence="11">
    <location>
        <position position="8"/>
    </location>
    <ligand>
        <name>Mg(2+)</name>
        <dbReference type="ChEBI" id="CHEBI:18420"/>
    </ligand>
</feature>
<dbReference type="Gene3D" id="3.40.50.1000">
    <property type="entry name" value="HAD superfamily/HAD-like"/>
    <property type="match status" value="1"/>
</dbReference>
<dbReference type="GO" id="GO:0046872">
    <property type="term" value="F:metal ion binding"/>
    <property type="evidence" value="ECO:0007669"/>
    <property type="project" value="UniProtKB-KW"/>
</dbReference>
<evidence type="ECO:0000256" key="9">
    <source>
        <dbReference type="ARBA" id="ARBA00022842"/>
    </source>
</evidence>
<organism evidence="12 13">
    <name type="scientific">Gimibacter soli</name>
    <dbReference type="NCBI Taxonomy" id="3024400"/>
    <lineage>
        <taxon>Bacteria</taxon>
        <taxon>Pseudomonadati</taxon>
        <taxon>Pseudomonadota</taxon>
        <taxon>Alphaproteobacteria</taxon>
        <taxon>Kordiimonadales</taxon>
        <taxon>Temperatibacteraceae</taxon>
        <taxon>Gimibacter</taxon>
    </lineage>
</organism>
<evidence type="ECO:0000256" key="8">
    <source>
        <dbReference type="ARBA" id="ARBA00022801"/>
    </source>
</evidence>
<dbReference type="RefSeq" id="WP_289504864.1">
    <property type="nucleotide sequence ID" value="NZ_CP116805.1"/>
</dbReference>
<gene>
    <name evidence="12" type="ORF">PH603_04935</name>
</gene>
<dbReference type="SFLD" id="SFLDG01136">
    <property type="entry name" value="C1.6:_Phosphoserine_Phosphatas"/>
    <property type="match status" value="1"/>
</dbReference>
<accession>A0AAE9XUA0</accession>
<evidence type="ECO:0000313" key="12">
    <source>
        <dbReference type="EMBL" id="WCL55101.1"/>
    </source>
</evidence>
<comment type="cofactor">
    <cofactor evidence="2 11">
        <name>Mg(2+)</name>
        <dbReference type="ChEBI" id="CHEBI:18420"/>
    </cofactor>
</comment>
<dbReference type="GO" id="GO:0008781">
    <property type="term" value="F:N-acylneuraminate cytidylyltransferase activity"/>
    <property type="evidence" value="ECO:0007669"/>
    <property type="project" value="TreeGrafter"/>
</dbReference>
<dbReference type="NCBIfam" id="TIGR01670">
    <property type="entry name" value="KdsC-phosphatas"/>
    <property type="match status" value="1"/>
</dbReference>
<comment type="catalytic activity">
    <reaction evidence="1">
        <text>3-deoxy-alpha-D-manno-2-octulosonate-8-phosphate + H2O = 3-deoxy-alpha-D-manno-oct-2-ulosonate + phosphate</text>
        <dbReference type="Rhea" id="RHEA:11500"/>
        <dbReference type="ChEBI" id="CHEBI:15377"/>
        <dbReference type="ChEBI" id="CHEBI:43474"/>
        <dbReference type="ChEBI" id="CHEBI:85985"/>
        <dbReference type="ChEBI" id="CHEBI:85986"/>
        <dbReference type="EC" id="3.1.3.45"/>
    </reaction>
</comment>
<dbReference type="SFLD" id="SFLDS00003">
    <property type="entry name" value="Haloacid_Dehalogenase"/>
    <property type="match status" value="1"/>
</dbReference>
<evidence type="ECO:0000256" key="5">
    <source>
        <dbReference type="ARBA" id="ARBA00013066"/>
    </source>
</evidence>